<evidence type="ECO:0000313" key="3">
    <source>
        <dbReference type="EMBL" id="MDF0717689.1"/>
    </source>
</evidence>
<feature type="coiled-coil region" evidence="1">
    <location>
        <begin position="122"/>
        <end position="149"/>
    </location>
</feature>
<keyword evidence="1" id="KW-0175">Coiled coil</keyword>
<comment type="caution">
    <text evidence="3">The sequence shown here is derived from an EMBL/GenBank/DDBJ whole genome shotgun (WGS) entry which is preliminary data.</text>
</comment>
<dbReference type="Gene3D" id="3.50.70.20">
    <property type="entry name" value="Cytochrome P460"/>
    <property type="match status" value="1"/>
</dbReference>
<evidence type="ECO:0000256" key="1">
    <source>
        <dbReference type="SAM" id="Coils"/>
    </source>
</evidence>
<gene>
    <name evidence="3" type="ORF">PY092_16110</name>
</gene>
<dbReference type="SMART" id="SM01235">
    <property type="entry name" value="Haem_bd"/>
    <property type="match status" value="1"/>
</dbReference>
<dbReference type="Pfam" id="PF16694">
    <property type="entry name" value="Cytochrome_P460"/>
    <property type="match status" value="1"/>
</dbReference>
<reference evidence="3 4" key="1">
    <citation type="submission" date="2023-03" db="EMBL/GenBank/DDBJ databases">
        <title>Muricauda XX sp. nov. and Muricauda XXX sp. nov., two novel species isolated from Okinawa Trough.</title>
        <authorList>
            <person name="Cao W."/>
            <person name="Deng X."/>
        </authorList>
    </citation>
    <scope>NUCLEOTIDE SEQUENCE [LARGE SCALE GENOMIC DNA]</scope>
    <source>
        <strain evidence="3 4">334s03</strain>
    </source>
</reference>
<dbReference type="EMBL" id="JARFVB010000013">
    <property type="protein sequence ID" value="MDF0717689.1"/>
    <property type="molecule type" value="Genomic_DNA"/>
</dbReference>
<feature type="domain" description="Haem-binding" evidence="2">
    <location>
        <begin position="2"/>
        <end position="117"/>
    </location>
</feature>
<dbReference type="InterPro" id="IPR038142">
    <property type="entry name" value="Cytochrome_P460_sp"/>
</dbReference>
<dbReference type="Pfam" id="PF14376">
    <property type="entry name" value="Haem_bd"/>
    <property type="match status" value="1"/>
</dbReference>
<evidence type="ECO:0000313" key="4">
    <source>
        <dbReference type="Proteomes" id="UP001221366"/>
    </source>
</evidence>
<proteinExistence type="predicted"/>
<keyword evidence="4" id="KW-1185">Reference proteome</keyword>
<dbReference type="RefSeq" id="WP_275616837.1">
    <property type="nucleotide sequence ID" value="NZ_JARFVB010000013.1"/>
</dbReference>
<name>A0ABT5Y2X5_9FLAO</name>
<organism evidence="3 4">
    <name type="scientific">Flagellimonas yonaguniensis</name>
    <dbReference type="NCBI Taxonomy" id="3031325"/>
    <lineage>
        <taxon>Bacteria</taxon>
        <taxon>Pseudomonadati</taxon>
        <taxon>Bacteroidota</taxon>
        <taxon>Flavobacteriia</taxon>
        <taxon>Flavobacteriales</taxon>
        <taxon>Flavobacteriaceae</taxon>
        <taxon>Flagellimonas</taxon>
    </lineage>
</organism>
<sequence length="291" mass="33959">MNPPITSDFGDTPQNVKNIVRNSCYDCHSNETQIQWFHKLPFVAGMVKEDIEKGREKINFSEWDKYSEKEQVTILFNMLTKVKKNIMPPEDYLFVHPSAKLTDNQKEELETYIQGLDNIAAHSADSDDKERYEKEYKDWEKNKEKEKKIKKAPNGIPFPEDYREWKVVSSSFRVDHNSLRVILGNDIAIKAIDDNEINPWPDGAILGKVIWEQRSDENWEAAIVPSSFVHAEFMFKDSKKYEATHGWGWARWLGTELKPFGKDESFTQSCIECHLPVKNRDYVFTTPSIFP</sequence>
<dbReference type="CDD" id="cd20753">
    <property type="entry name" value="cyt_P460_Mc-like"/>
    <property type="match status" value="1"/>
</dbReference>
<protein>
    <submittedName>
        <fullName evidence="3">Cytochrome P460 family protein</fullName>
    </submittedName>
</protein>
<dbReference type="Proteomes" id="UP001221366">
    <property type="component" value="Unassembled WGS sequence"/>
</dbReference>
<dbReference type="InterPro" id="IPR032033">
    <property type="entry name" value="Cytochrome_P460"/>
</dbReference>
<evidence type="ECO:0000259" key="2">
    <source>
        <dbReference type="SMART" id="SM01235"/>
    </source>
</evidence>
<accession>A0ABT5Y2X5</accession>
<dbReference type="InterPro" id="IPR025992">
    <property type="entry name" value="Haem-bd"/>
</dbReference>